<dbReference type="GO" id="GO:0003919">
    <property type="term" value="F:FMN adenylyltransferase activity"/>
    <property type="evidence" value="ECO:0007669"/>
    <property type="project" value="UniProtKB-EC"/>
</dbReference>
<dbReference type="RefSeq" id="WP_014624761.1">
    <property type="nucleotide sequence ID" value="NC_017583.1"/>
</dbReference>
<dbReference type="Pfam" id="PF06574">
    <property type="entry name" value="FAD_syn"/>
    <property type="match status" value="1"/>
</dbReference>
<dbReference type="UniPathway" id="UPA00277">
    <property type="reaction ID" value="UER00407"/>
</dbReference>
<evidence type="ECO:0000256" key="9">
    <source>
        <dbReference type="ARBA" id="ARBA00022827"/>
    </source>
</evidence>
<comment type="catalytic activity">
    <reaction evidence="11">
        <text>FMN + ATP + H(+) = FAD + diphosphate</text>
        <dbReference type="Rhea" id="RHEA:17237"/>
        <dbReference type="ChEBI" id="CHEBI:15378"/>
        <dbReference type="ChEBI" id="CHEBI:30616"/>
        <dbReference type="ChEBI" id="CHEBI:33019"/>
        <dbReference type="ChEBI" id="CHEBI:57692"/>
        <dbReference type="ChEBI" id="CHEBI:58210"/>
        <dbReference type="EC" id="2.7.7.2"/>
    </reaction>
</comment>
<reference evidence="13 14" key="1">
    <citation type="submission" date="2011-06" db="EMBL/GenBank/DDBJ databases">
        <title>The complete genome of Spirochaeta thermophila DSM 6578.</title>
        <authorList>
            <consortium name="US DOE Joint Genome Institute (JGI-PGF)"/>
            <person name="Lucas S."/>
            <person name="Lapidus A."/>
            <person name="Bruce D."/>
            <person name="Goodwin L."/>
            <person name="Pitluck S."/>
            <person name="Peters L."/>
            <person name="Kyrpides N."/>
            <person name="Mavromatis K."/>
            <person name="Ivanova N."/>
            <person name="Mikailova N."/>
            <person name="Pagani I."/>
            <person name="Chertkov O."/>
            <person name="Detter J.C."/>
            <person name="Tapia R."/>
            <person name="Han C."/>
            <person name="Land M."/>
            <person name="Hauser L."/>
            <person name="Markowitz V."/>
            <person name="Cheng J.-F."/>
            <person name="Hugenholtz P."/>
            <person name="Woyke T."/>
            <person name="Wu D."/>
            <person name="Spring S."/>
            <person name="Merkhoffer B."/>
            <person name="Schneider S."/>
            <person name="Klenk H.-P."/>
            <person name="Eisen J.A."/>
        </authorList>
    </citation>
    <scope>NUCLEOTIDE SEQUENCE [LARGE SCALE GENOMIC DNA]</scope>
    <source>
        <strain evidence="14">ATCC 700085 / DSM 6578 / Z-1203</strain>
    </source>
</reference>
<dbReference type="GO" id="GO:0005524">
    <property type="term" value="F:ATP binding"/>
    <property type="evidence" value="ECO:0007669"/>
    <property type="project" value="UniProtKB-KW"/>
</dbReference>
<dbReference type="AlphaFoldDB" id="G0GE63"/>
<dbReference type="GO" id="GO:0009398">
    <property type="term" value="P:FMN biosynthetic process"/>
    <property type="evidence" value="ECO:0007669"/>
    <property type="project" value="TreeGrafter"/>
</dbReference>
<dbReference type="Proteomes" id="UP000007254">
    <property type="component" value="Chromosome"/>
</dbReference>
<protein>
    <recommendedName>
        <fullName evidence="3">FAD synthase</fullName>
        <ecNumber evidence="3">2.7.7.2</ecNumber>
    </recommendedName>
</protein>
<keyword evidence="4" id="KW-0285">Flavoprotein</keyword>
<keyword evidence="7" id="KW-0548">Nucleotidyltransferase</keyword>
<evidence type="ECO:0000256" key="11">
    <source>
        <dbReference type="ARBA" id="ARBA00049494"/>
    </source>
</evidence>
<keyword evidence="14" id="KW-1185">Reference proteome</keyword>
<keyword evidence="8" id="KW-0547">Nucleotide-binding</keyword>
<evidence type="ECO:0000256" key="6">
    <source>
        <dbReference type="ARBA" id="ARBA00022679"/>
    </source>
</evidence>
<dbReference type="InterPro" id="IPR023468">
    <property type="entry name" value="Riboflavin_kinase"/>
</dbReference>
<feature type="domain" description="FAD synthetase" evidence="12">
    <location>
        <begin position="19"/>
        <end position="167"/>
    </location>
</feature>
<dbReference type="OrthoDB" id="9803667at2"/>
<dbReference type="GO" id="GO:0008531">
    <property type="term" value="F:riboflavin kinase activity"/>
    <property type="evidence" value="ECO:0007669"/>
    <property type="project" value="TreeGrafter"/>
</dbReference>
<evidence type="ECO:0000313" key="14">
    <source>
        <dbReference type="Proteomes" id="UP000007254"/>
    </source>
</evidence>
<dbReference type="GO" id="GO:0009231">
    <property type="term" value="P:riboflavin biosynthetic process"/>
    <property type="evidence" value="ECO:0007669"/>
    <property type="project" value="InterPro"/>
</dbReference>
<organism evidence="13 14">
    <name type="scientific">Winmispira thermophila (strain ATCC 700085 / DSM 6578 / Z-1203)</name>
    <name type="common">Spirochaeta thermophila</name>
    <dbReference type="NCBI Taxonomy" id="869211"/>
    <lineage>
        <taxon>Bacteria</taxon>
        <taxon>Pseudomonadati</taxon>
        <taxon>Spirochaetota</taxon>
        <taxon>Spirochaetia</taxon>
        <taxon>Winmispirales</taxon>
        <taxon>Winmispiraceae</taxon>
        <taxon>Winmispira</taxon>
    </lineage>
</organism>
<dbReference type="InterPro" id="IPR015864">
    <property type="entry name" value="FAD_synthase"/>
</dbReference>
<dbReference type="STRING" id="869211.Spith_1144"/>
<dbReference type="PANTHER" id="PTHR22749">
    <property type="entry name" value="RIBOFLAVIN KINASE/FMN ADENYLYLTRANSFERASE"/>
    <property type="match status" value="1"/>
</dbReference>
<keyword evidence="6" id="KW-0808">Transferase</keyword>
<keyword evidence="5" id="KW-0288">FMN</keyword>
<sequence>MCASVDRLTWPEFLSLPRYPEDSAVTIGVFDGVHLGHRELLETLLSSSLHPLVITFDKNPEELFSPDKRYERLTSLRQKVSRIRETGIPDVLVIDFSRDFSTIEGREFLERVIDVTRMKRLLVGKDFRCGRGGAVGIAEAEELCTRRGVELVVMEDVTQNGTRVSSTEIRKRILEGELDAAERMLGRPHTLDLRGLAGEGRGTLCIPRWKIPQILPPPGEYPGRGTGGEPFRIVIHPSEIWISPLDERDSSSLEVMILHEQGE</sequence>
<evidence type="ECO:0000256" key="1">
    <source>
        <dbReference type="ARBA" id="ARBA00004726"/>
    </source>
</evidence>
<dbReference type="EMBL" id="CP002903">
    <property type="protein sequence ID" value="AEJ61416.1"/>
    <property type="molecule type" value="Genomic_DNA"/>
</dbReference>
<evidence type="ECO:0000256" key="10">
    <source>
        <dbReference type="ARBA" id="ARBA00022840"/>
    </source>
</evidence>
<gene>
    <name evidence="13" type="ordered locus">Spith_1144</name>
</gene>
<evidence type="ECO:0000313" key="13">
    <source>
        <dbReference type="EMBL" id="AEJ61416.1"/>
    </source>
</evidence>
<dbReference type="InterPro" id="IPR014729">
    <property type="entry name" value="Rossmann-like_a/b/a_fold"/>
</dbReference>
<dbReference type="Gene3D" id="3.40.50.620">
    <property type="entry name" value="HUPs"/>
    <property type="match status" value="1"/>
</dbReference>
<evidence type="ECO:0000256" key="2">
    <source>
        <dbReference type="ARBA" id="ARBA00010214"/>
    </source>
</evidence>
<name>G0GE63_WINT7</name>
<dbReference type="HOGENOM" id="CLU_048437_1_0_12"/>
<dbReference type="PANTHER" id="PTHR22749:SF6">
    <property type="entry name" value="RIBOFLAVIN KINASE"/>
    <property type="match status" value="1"/>
</dbReference>
<dbReference type="EC" id="2.7.7.2" evidence="3"/>
<dbReference type="SUPFAM" id="SSF52374">
    <property type="entry name" value="Nucleotidylyl transferase"/>
    <property type="match status" value="1"/>
</dbReference>
<evidence type="ECO:0000256" key="4">
    <source>
        <dbReference type="ARBA" id="ARBA00022630"/>
    </source>
</evidence>
<comment type="pathway">
    <text evidence="1">Cofactor biosynthesis; FAD biosynthesis; FAD from FMN: step 1/1.</text>
</comment>
<dbReference type="KEGG" id="stq:Spith_1144"/>
<accession>G0GE63</accession>
<evidence type="ECO:0000259" key="12">
    <source>
        <dbReference type="Pfam" id="PF06574"/>
    </source>
</evidence>
<evidence type="ECO:0000256" key="3">
    <source>
        <dbReference type="ARBA" id="ARBA00012393"/>
    </source>
</evidence>
<dbReference type="CDD" id="cd02064">
    <property type="entry name" value="FAD_synthetase_N"/>
    <property type="match status" value="1"/>
</dbReference>
<evidence type="ECO:0000256" key="5">
    <source>
        <dbReference type="ARBA" id="ARBA00022643"/>
    </source>
</evidence>
<evidence type="ECO:0000256" key="8">
    <source>
        <dbReference type="ARBA" id="ARBA00022741"/>
    </source>
</evidence>
<dbReference type="GO" id="GO:0006747">
    <property type="term" value="P:FAD biosynthetic process"/>
    <property type="evidence" value="ECO:0007669"/>
    <property type="project" value="UniProtKB-UniPathway"/>
</dbReference>
<keyword evidence="10" id="KW-0067">ATP-binding</keyword>
<comment type="similarity">
    <text evidence="2">Belongs to the RibF family.</text>
</comment>
<proteinExistence type="inferred from homology"/>
<evidence type="ECO:0000256" key="7">
    <source>
        <dbReference type="ARBA" id="ARBA00022695"/>
    </source>
</evidence>
<keyword evidence="9" id="KW-0274">FAD</keyword>